<keyword evidence="2" id="KW-1185">Reference proteome</keyword>
<reference evidence="1" key="1">
    <citation type="submission" date="2020-07" db="EMBL/GenBank/DDBJ databases">
        <title>The High-quality genome of the commercially important snow crab, Chionoecetes opilio.</title>
        <authorList>
            <person name="Jeong J.-H."/>
            <person name="Ryu S."/>
        </authorList>
    </citation>
    <scope>NUCLEOTIDE SEQUENCE</scope>
    <source>
        <strain evidence="1">MADBK_172401_WGS</strain>
        <tissue evidence="1">Digestive gland</tissue>
    </source>
</reference>
<dbReference type="Proteomes" id="UP000770661">
    <property type="component" value="Unassembled WGS sequence"/>
</dbReference>
<protein>
    <submittedName>
        <fullName evidence="1">Uncharacterized protein</fullName>
    </submittedName>
</protein>
<organism evidence="1 2">
    <name type="scientific">Chionoecetes opilio</name>
    <name type="common">Atlantic snow crab</name>
    <name type="synonym">Cancer opilio</name>
    <dbReference type="NCBI Taxonomy" id="41210"/>
    <lineage>
        <taxon>Eukaryota</taxon>
        <taxon>Metazoa</taxon>
        <taxon>Ecdysozoa</taxon>
        <taxon>Arthropoda</taxon>
        <taxon>Crustacea</taxon>
        <taxon>Multicrustacea</taxon>
        <taxon>Malacostraca</taxon>
        <taxon>Eumalacostraca</taxon>
        <taxon>Eucarida</taxon>
        <taxon>Decapoda</taxon>
        <taxon>Pleocyemata</taxon>
        <taxon>Brachyura</taxon>
        <taxon>Eubrachyura</taxon>
        <taxon>Majoidea</taxon>
        <taxon>Majidae</taxon>
        <taxon>Chionoecetes</taxon>
    </lineage>
</organism>
<evidence type="ECO:0000313" key="2">
    <source>
        <dbReference type="Proteomes" id="UP000770661"/>
    </source>
</evidence>
<comment type="caution">
    <text evidence="1">The sequence shown here is derived from an EMBL/GenBank/DDBJ whole genome shotgun (WGS) entry which is preliminary data.</text>
</comment>
<dbReference type="AlphaFoldDB" id="A0A8J4XU45"/>
<gene>
    <name evidence="1" type="ORF">GWK47_019386</name>
</gene>
<name>A0A8J4XU45_CHIOP</name>
<dbReference type="EMBL" id="JACEEZ010022792">
    <property type="protein sequence ID" value="KAG0712001.1"/>
    <property type="molecule type" value="Genomic_DNA"/>
</dbReference>
<accession>A0A8J4XU45</accession>
<sequence>MQSRMKYCRHKDHAGEDHTCGDKALCCCGCDGDTDASAPSLTDGVHSEVPGGERAISPSIDYVLASPGVARHGGANAAPHHSVTEGQPGPVLMCASYNLEEEEAQVCPEYRDDLCAVRSDDLDKTLLSRPTDLADDDLMELLGLTPHQCRDLREVEG</sequence>
<proteinExistence type="predicted"/>
<evidence type="ECO:0000313" key="1">
    <source>
        <dbReference type="EMBL" id="KAG0712001.1"/>
    </source>
</evidence>